<dbReference type="Gene3D" id="2.60.120.620">
    <property type="entry name" value="q2cbj1_9rhob like domain"/>
    <property type="match status" value="1"/>
</dbReference>
<dbReference type="Proteomes" id="UP001055453">
    <property type="component" value="Chromosome"/>
</dbReference>
<evidence type="ECO:0000313" key="1">
    <source>
        <dbReference type="EMBL" id="BDI17654.1"/>
    </source>
</evidence>
<dbReference type="EMBL" id="AP025732">
    <property type="protein sequence ID" value="BDI17654.1"/>
    <property type="molecule type" value="Genomic_DNA"/>
</dbReference>
<keyword evidence="2" id="KW-1185">Reference proteome</keyword>
<gene>
    <name evidence="1" type="ORF">ANSO36C_34560</name>
</gene>
<evidence type="ECO:0000313" key="2">
    <source>
        <dbReference type="Proteomes" id="UP001055453"/>
    </source>
</evidence>
<name>A0ABM7Z3S6_NOSCO</name>
<sequence length="80" mass="8929">MVQSIGGIVKYSATDLDQLAQELNKDGICVIRGVFEQKFIDEWAQAFEKLFHERQNQPGGLAPREISPLLSDIALDLPIC</sequence>
<proteinExistence type="predicted"/>
<organism evidence="1 2">
    <name type="scientific">Nostoc cf. commune SO-36</name>
    <dbReference type="NCBI Taxonomy" id="449208"/>
    <lineage>
        <taxon>Bacteria</taxon>
        <taxon>Bacillati</taxon>
        <taxon>Cyanobacteriota</taxon>
        <taxon>Cyanophyceae</taxon>
        <taxon>Nostocales</taxon>
        <taxon>Nostocaceae</taxon>
        <taxon>Nostoc</taxon>
    </lineage>
</organism>
<protein>
    <submittedName>
        <fullName evidence="1">Uncharacterized protein</fullName>
    </submittedName>
</protein>
<dbReference type="RefSeq" id="WP_251955492.1">
    <property type="nucleotide sequence ID" value="NZ_AP025732.1"/>
</dbReference>
<dbReference type="SUPFAM" id="SSF51197">
    <property type="entry name" value="Clavaminate synthase-like"/>
    <property type="match status" value="1"/>
</dbReference>
<accession>A0ABM7Z3S6</accession>
<reference evidence="1" key="1">
    <citation type="submission" date="2022-04" db="EMBL/GenBank/DDBJ databases">
        <title>Complete genome sequence of a cyanobacterium, Nostoc sp. SO-36, isolated in Antarctica.</title>
        <authorList>
            <person name="Kanesaki Y."/>
            <person name="Effendi D."/>
            <person name="Sakamoto T."/>
            <person name="Ohtani S."/>
            <person name="Awai K."/>
        </authorList>
    </citation>
    <scope>NUCLEOTIDE SEQUENCE</scope>
    <source>
        <strain evidence="1">SO-36</strain>
    </source>
</reference>